<evidence type="ECO:0000313" key="9">
    <source>
        <dbReference type="Proteomes" id="UP000696931"/>
    </source>
</evidence>
<organism evidence="8 9">
    <name type="scientific">Eiseniibacteriota bacterium</name>
    <dbReference type="NCBI Taxonomy" id="2212470"/>
    <lineage>
        <taxon>Bacteria</taxon>
        <taxon>Candidatus Eiseniibacteriota</taxon>
    </lineage>
</organism>
<evidence type="ECO:0000256" key="6">
    <source>
        <dbReference type="SAM" id="Phobius"/>
    </source>
</evidence>
<protein>
    <submittedName>
        <fullName evidence="8">FtsX-like permease family protein</fullName>
    </submittedName>
</protein>
<evidence type="ECO:0000259" key="7">
    <source>
        <dbReference type="Pfam" id="PF02687"/>
    </source>
</evidence>
<dbReference type="PANTHER" id="PTHR43738">
    <property type="entry name" value="ABC TRANSPORTER, MEMBRANE PROTEIN"/>
    <property type="match status" value="1"/>
</dbReference>
<reference evidence="8" key="1">
    <citation type="submission" date="2020-07" db="EMBL/GenBank/DDBJ databases">
        <title>Huge and variable diversity of episymbiotic CPR bacteria and DPANN archaea in groundwater ecosystems.</title>
        <authorList>
            <person name="He C.Y."/>
            <person name="Keren R."/>
            <person name="Whittaker M."/>
            <person name="Farag I.F."/>
            <person name="Doudna J."/>
            <person name="Cate J.H.D."/>
            <person name="Banfield J.F."/>
        </authorList>
    </citation>
    <scope>NUCLEOTIDE SEQUENCE</scope>
    <source>
        <strain evidence="8">NC_groundwater_1813_Pr3_B-0.1um_71_17</strain>
    </source>
</reference>
<dbReference type="EMBL" id="JACRIW010000080">
    <property type="protein sequence ID" value="MBI5170058.1"/>
    <property type="molecule type" value="Genomic_DNA"/>
</dbReference>
<gene>
    <name evidence="8" type="ORF">HZA61_11260</name>
</gene>
<dbReference type="InterPro" id="IPR051125">
    <property type="entry name" value="ABC-4/HrtB_transporter"/>
</dbReference>
<accession>A0A933SE46</accession>
<dbReference type="AlphaFoldDB" id="A0A933SE46"/>
<keyword evidence="2" id="KW-1003">Cell membrane</keyword>
<sequence>SAPSTRTESEQAFQAGFVSMYGNLPFVLRLVGLAIVFSILLIAANTMMVSMRERTSEFAVLKTLGFTDGAVFAMVVAEAAVITVGGGTIGALAAKFGIEKSGFNMLGFLPSMTVYWSTVFTGIGIALLIGAVSGLIPALQASRLRIVDALRRVE</sequence>
<evidence type="ECO:0000256" key="3">
    <source>
        <dbReference type="ARBA" id="ARBA00022692"/>
    </source>
</evidence>
<feature type="transmembrane region" description="Helical" evidence="6">
    <location>
        <begin position="70"/>
        <end position="94"/>
    </location>
</feature>
<keyword evidence="4 6" id="KW-1133">Transmembrane helix</keyword>
<dbReference type="InterPro" id="IPR003838">
    <property type="entry name" value="ABC3_permease_C"/>
</dbReference>
<evidence type="ECO:0000256" key="5">
    <source>
        <dbReference type="ARBA" id="ARBA00023136"/>
    </source>
</evidence>
<comment type="subcellular location">
    <subcellularLocation>
        <location evidence="1">Cell membrane</location>
        <topology evidence="1">Multi-pass membrane protein</topology>
    </subcellularLocation>
</comment>
<dbReference type="PANTHER" id="PTHR43738:SF3">
    <property type="entry name" value="ABC TRANSPORTER PERMEASE"/>
    <property type="match status" value="1"/>
</dbReference>
<comment type="caution">
    <text evidence="8">The sequence shown here is derived from an EMBL/GenBank/DDBJ whole genome shotgun (WGS) entry which is preliminary data.</text>
</comment>
<name>A0A933SE46_UNCEI</name>
<keyword evidence="3 6" id="KW-0812">Transmembrane</keyword>
<dbReference type="Proteomes" id="UP000696931">
    <property type="component" value="Unassembled WGS sequence"/>
</dbReference>
<evidence type="ECO:0000256" key="1">
    <source>
        <dbReference type="ARBA" id="ARBA00004651"/>
    </source>
</evidence>
<evidence type="ECO:0000256" key="4">
    <source>
        <dbReference type="ARBA" id="ARBA00022989"/>
    </source>
</evidence>
<feature type="transmembrane region" description="Helical" evidence="6">
    <location>
        <begin position="26"/>
        <end position="49"/>
    </location>
</feature>
<feature type="domain" description="ABC3 transporter permease C-terminal" evidence="7">
    <location>
        <begin position="31"/>
        <end position="144"/>
    </location>
</feature>
<feature type="transmembrane region" description="Helical" evidence="6">
    <location>
        <begin position="114"/>
        <end position="136"/>
    </location>
</feature>
<keyword evidence="5 6" id="KW-0472">Membrane</keyword>
<evidence type="ECO:0000313" key="8">
    <source>
        <dbReference type="EMBL" id="MBI5170058.1"/>
    </source>
</evidence>
<feature type="non-terminal residue" evidence="8">
    <location>
        <position position="1"/>
    </location>
</feature>
<evidence type="ECO:0000256" key="2">
    <source>
        <dbReference type="ARBA" id="ARBA00022475"/>
    </source>
</evidence>
<proteinExistence type="predicted"/>
<dbReference type="Pfam" id="PF02687">
    <property type="entry name" value="FtsX"/>
    <property type="match status" value="1"/>
</dbReference>
<dbReference type="GO" id="GO:0005886">
    <property type="term" value="C:plasma membrane"/>
    <property type="evidence" value="ECO:0007669"/>
    <property type="project" value="UniProtKB-SubCell"/>
</dbReference>